<dbReference type="PANTHER" id="PTHR24379">
    <property type="entry name" value="KRAB AND ZINC FINGER DOMAIN-CONTAINING"/>
    <property type="match status" value="1"/>
</dbReference>
<evidence type="ECO:0000256" key="2">
    <source>
        <dbReference type="ARBA" id="ARBA00022737"/>
    </source>
</evidence>
<dbReference type="GO" id="GO:0006355">
    <property type="term" value="P:regulation of DNA-templated transcription"/>
    <property type="evidence" value="ECO:0007669"/>
    <property type="project" value="UniProtKB-ARBA"/>
</dbReference>
<proteinExistence type="predicted"/>
<feature type="domain" description="C2H2-type" evidence="6">
    <location>
        <begin position="269"/>
        <end position="296"/>
    </location>
</feature>
<evidence type="ECO:0000256" key="1">
    <source>
        <dbReference type="ARBA" id="ARBA00022723"/>
    </source>
</evidence>
<dbReference type="SUPFAM" id="SSF57667">
    <property type="entry name" value="beta-beta-alpha zinc fingers"/>
    <property type="match status" value="4"/>
</dbReference>
<evidence type="ECO:0000256" key="4">
    <source>
        <dbReference type="ARBA" id="ARBA00022833"/>
    </source>
</evidence>
<dbReference type="SMART" id="SM00355">
    <property type="entry name" value="ZnF_C2H2"/>
    <property type="match status" value="7"/>
</dbReference>
<feature type="domain" description="C2H2-type" evidence="6">
    <location>
        <begin position="216"/>
        <end position="240"/>
    </location>
</feature>
<evidence type="ECO:0000256" key="5">
    <source>
        <dbReference type="PROSITE-ProRule" id="PRU00042"/>
    </source>
</evidence>
<sequence>MGVEYLTDFANLLDVFFNGLSKCGLLTKYSVQLQATSVDLTLIIKFKNLILQLIKSLHILLTKIPTLQTTCTNVDIGTQTFCGNNEEPRTELVECCSVALSSVTNTANIMATSEILAADLSEKGRRGSLFTENQDCPESQNNIMKVTTGVPHDVLKTQEQSICEIKSVDIIDSDEENNTKRKDSNIVHIVVQETESTSLIMQESMEDGTNEKIHSLTCEECNKQFKSLSSLEHHLQSHSGFCNMCNQVFRCVQTLQDHCRIAHQGTGCFMCPTCGKRFMTKFSYTRHMESHSGKKGAVCHVCGKSFSRADYLQTHYTIHVGTRSFACSQCPKKFVRRIQLRSHEKTHSGVKDHVCKICNRGFARNDKLKEHVLRHLNIKRYQCAMCKRFFAEKRNLKQHLKIHMKV</sequence>
<dbReference type="InterPro" id="IPR013087">
    <property type="entry name" value="Znf_C2H2_type"/>
</dbReference>
<keyword evidence="4" id="KW-0862">Zinc</keyword>
<dbReference type="PROSITE" id="PS50157">
    <property type="entry name" value="ZINC_FINGER_C2H2_2"/>
    <property type="match status" value="6"/>
</dbReference>
<feature type="domain" description="C2H2-type" evidence="6">
    <location>
        <begin position="353"/>
        <end position="380"/>
    </location>
</feature>
<gene>
    <name evidence="7" type="ORF">g.13978</name>
</gene>
<feature type="domain" description="C2H2-type" evidence="6">
    <location>
        <begin position="381"/>
        <end position="406"/>
    </location>
</feature>
<reference evidence="7" key="1">
    <citation type="submission" date="2015-12" db="EMBL/GenBank/DDBJ databases">
        <title>De novo transcriptome assembly of four potential Pierce s Disease insect vectors from Arizona vineyards.</title>
        <authorList>
            <person name="Tassone E.E."/>
        </authorList>
    </citation>
    <scope>NUCLEOTIDE SEQUENCE</scope>
</reference>
<dbReference type="InterPro" id="IPR036236">
    <property type="entry name" value="Znf_C2H2_sf"/>
</dbReference>
<keyword evidence="1" id="KW-0479">Metal-binding</keyword>
<organism evidence="7">
    <name type="scientific">Clastoptera arizonana</name>
    <name type="common">Arizona spittle bug</name>
    <dbReference type="NCBI Taxonomy" id="38151"/>
    <lineage>
        <taxon>Eukaryota</taxon>
        <taxon>Metazoa</taxon>
        <taxon>Ecdysozoa</taxon>
        <taxon>Arthropoda</taxon>
        <taxon>Hexapoda</taxon>
        <taxon>Insecta</taxon>
        <taxon>Pterygota</taxon>
        <taxon>Neoptera</taxon>
        <taxon>Paraneoptera</taxon>
        <taxon>Hemiptera</taxon>
        <taxon>Auchenorrhyncha</taxon>
        <taxon>Cercopoidea</taxon>
        <taxon>Clastopteridae</taxon>
        <taxon>Clastoptera</taxon>
    </lineage>
</organism>
<dbReference type="PANTHER" id="PTHR24379:SF121">
    <property type="entry name" value="C2H2-TYPE DOMAIN-CONTAINING PROTEIN"/>
    <property type="match status" value="1"/>
</dbReference>
<dbReference type="Pfam" id="PF00096">
    <property type="entry name" value="zf-C2H2"/>
    <property type="match status" value="6"/>
</dbReference>
<evidence type="ECO:0000313" key="7">
    <source>
        <dbReference type="EMBL" id="JAS31519.1"/>
    </source>
</evidence>
<feature type="domain" description="C2H2-type" evidence="6">
    <location>
        <begin position="325"/>
        <end position="352"/>
    </location>
</feature>
<dbReference type="PROSITE" id="PS00028">
    <property type="entry name" value="ZINC_FINGER_C2H2_1"/>
    <property type="match status" value="6"/>
</dbReference>
<accession>A0A1B6E0T2</accession>
<evidence type="ECO:0000259" key="6">
    <source>
        <dbReference type="PROSITE" id="PS50157"/>
    </source>
</evidence>
<dbReference type="FunFam" id="3.30.160.60:FF:002343">
    <property type="entry name" value="Zinc finger protein 33A"/>
    <property type="match status" value="1"/>
</dbReference>
<evidence type="ECO:0000256" key="3">
    <source>
        <dbReference type="ARBA" id="ARBA00022771"/>
    </source>
</evidence>
<name>A0A1B6E0T2_9HEMI</name>
<dbReference type="Gene3D" id="3.30.160.60">
    <property type="entry name" value="Classic Zinc Finger"/>
    <property type="match status" value="6"/>
</dbReference>
<dbReference type="EMBL" id="GEDC01005779">
    <property type="protein sequence ID" value="JAS31519.1"/>
    <property type="molecule type" value="Transcribed_RNA"/>
</dbReference>
<keyword evidence="2" id="KW-0677">Repeat</keyword>
<dbReference type="GO" id="GO:0008270">
    <property type="term" value="F:zinc ion binding"/>
    <property type="evidence" value="ECO:0007669"/>
    <property type="project" value="UniProtKB-KW"/>
</dbReference>
<dbReference type="AlphaFoldDB" id="A0A1B6E0T2"/>
<feature type="domain" description="C2H2-type" evidence="6">
    <location>
        <begin position="297"/>
        <end position="324"/>
    </location>
</feature>
<protein>
    <recommendedName>
        <fullName evidence="6">C2H2-type domain-containing protein</fullName>
    </recommendedName>
</protein>
<keyword evidence="3 5" id="KW-0863">Zinc-finger</keyword>